<dbReference type="EMBL" id="FPLD01000051">
    <property type="protein sequence ID" value="SGY94900.1"/>
    <property type="molecule type" value="Genomic_DNA"/>
</dbReference>
<name>A0A1K9ZHU8_9GAMM</name>
<sequence>MFRDIAVDKFYSQALLEDANHTDMALTELEPLVIEKLFSERIYQVHLVDEDEREQALNEVALKVSKAIESKYNDGLDLEISPFQIYEPEYRKEAIDDAWKAGISHYEYTESFL</sequence>
<evidence type="ECO:0000313" key="2">
    <source>
        <dbReference type="Proteomes" id="UP000183794"/>
    </source>
</evidence>
<evidence type="ECO:0000313" key="1">
    <source>
        <dbReference type="EMBL" id="SGY94900.1"/>
    </source>
</evidence>
<organism evidence="1 2">
    <name type="scientific">Moritella viscosa</name>
    <dbReference type="NCBI Taxonomy" id="80854"/>
    <lineage>
        <taxon>Bacteria</taxon>
        <taxon>Pseudomonadati</taxon>
        <taxon>Pseudomonadota</taxon>
        <taxon>Gammaproteobacteria</taxon>
        <taxon>Alteromonadales</taxon>
        <taxon>Moritellaceae</taxon>
        <taxon>Moritella</taxon>
    </lineage>
</organism>
<dbReference type="Proteomes" id="UP000183794">
    <property type="component" value="Unassembled WGS sequence"/>
</dbReference>
<reference evidence="1 2" key="1">
    <citation type="submission" date="2016-11" db="EMBL/GenBank/DDBJ databases">
        <authorList>
            <person name="Jaros S."/>
            <person name="Januszkiewicz K."/>
            <person name="Wedrychowicz H."/>
        </authorList>
    </citation>
    <scope>NUCLEOTIDE SEQUENCE [LARGE SCALE GENOMIC DNA]</scope>
    <source>
        <strain evidence="1">NVI 5450</strain>
    </source>
</reference>
<accession>A0A1K9ZHU8</accession>
<protein>
    <submittedName>
        <fullName evidence="1">Uncharacterized protein</fullName>
    </submittedName>
</protein>
<gene>
    <name evidence="1" type="ORF">NVI5450_1642</name>
</gene>
<dbReference type="AlphaFoldDB" id="A0A1K9ZHU8"/>
<proteinExistence type="predicted"/>